<gene>
    <name evidence="2" type="ORF">OCV88_02205</name>
</gene>
<evidence type="ECO:0000313" key="3">
    <source>
        <dbReference type="Proteomes" id="UP001652442"/>
    </source>
</evidence>
<feature type="transmembrane region" description="Helical" evidence="1">
    <location>
        <begin position="142"/>
        <end position="165"/>
    </location>
</feature>
<comment type="caution">
    <text evidence="2">The sequence shown here is derived from an EMBL/GenBank/DDBJ whole genome shotgun (WGS) entry which is preliminary data.</text>
</comment>
<dbReference type="PANTHER" id="PTHR37305:SF1">
    <property type="entry name" value="MEMBRANE PROTEIN"/>
    <property type="match status" value="1"/>
</dbReference>
<accession>A0ABT2TG28</accession>
<sequence>MSRLLRSNFSRLKKDKIFWCAVMIMAGYCIFIALMFYRSLLTYGGNITFDTLFFQGFGLSGFALPGLIMAAVLSLFIGVEYSDGTIRNKLIVGHTRPQIYLANFITSAAIGIFLNIAYMITACIIGLPLFGMPTLPVSTLVLFAADGIFMMISYAALFTMTTLLLSNKTSAAILNILAVIVFMFVCIYLINMIAQPEMLDTIEIVNGQQVPKTVPNPHYLSESARNAAQFFIDLLPSGQSTQLSLQSPVHPKLMILYSAVIICISSTIGVFFFEKKDIK</sequence>
<keyword evidence="1" id="KW-1133">Transmembrane helix</keyword>
<dbReference type="RefSeq" id="WP_158423992.1">
    <property type="nucleotide sequence ID" value="NZ_JAOQJQ010000001.1"/>
</dbReference>
<name>A0ABT2TG28_9FIRM</name>
<feature type="transmembrane region" description="Helical" evidence="1">
    <location>
        <begin position="254"/>
        <end position="273"/>
    </location>
</feature>
<dbReference type="PANTHER" id="PTHR37305">
    <property type="entry name" value="INTEGRAL MEMBRANE PROTEIN-RELATED"/>
    <property type="match status" value="1"/>
</dbReference>
<dbReference type="Proteomes" id="UP001652442">
    <property type="component" value="Unassembled WGS sequence"/>
</dbReference>
<evidence type="ECO:0000256" key="1">
    <source>
        <dbReference type="SAM" id="Phobius"/>
    </source>
</evidence>
<protein>
    <submittedName>
        <fullName evidence="2">ABC transporter permease</fullName>
    </submittedName>
</protein>
<dbReference type="Pfam" id="PF12730">
    <property type="entry name" value="ABC2_membrane_4"/>
    <property type="match status" value="1"/>
</dbReference>
<feature type="transmembrane region" description="Helical" evidence="1">
    <location>
        <begin position="57"/>
        <end position="79"/>
    </location>
</feature>
<evidence type="ECO:0000313" key="2">
    <source>
        <dbReference type="EMBL" id="MCU6761148.1"/>
    </source>
</evidence>
<keyword evidence="1" id="KW-0812">Transmembrane</keyword>
<keyword evidence="3" id="KW-1185">Reference proteome</keyword>
<feature type="transmembrane region" description="Helical" evidence="1">
    <location>
        <begin position="16"/>
        <end position="37"/>
    </location>
</feature>
<feature type="transmembrane region" description="Helical" evidence="1">
    <location>
        <begin position="100"/>
        <end position="130"/>
    </location>
</feature>
<organism evidence="2 3">
    <name type="scientific">Brotonthovivens ammoniilytica</name>
    <dbReference type="NCBI Taxonomy" id="2981725"/>
    <lineage>
        <taxon>Bacteria</taxon>
        <taxon>Bacillati</taxon>
        <taxon>Bacillota</taxon>
        <taxon>Clostridia</taxon>
        <taxon>Lachnospirales</taxon>
        <taxon>Lachnospiraceae</taxon>
        <taxon>Brotonthovivens</taxon>
    </lineage>
</organism>
<dbReference type="EMBL" id="JAOQJQ010000001">
    <property type="protein sequence ID" value="MCU6761148.1"/>
    <property type="molecule type" value="Genomic_DNA"/>
</dbReference>
<feature type="transmembrane region" description="Helical" evidence="1">
    <location>
        <begin position="172"/>
        <end position="190"/>
    </location>
</feature>
<proteinExistence type="predicted"/>
<reference evidence="2 3" key="1">
    <citation type="journal article" date="2021" name="ISME Commun">
        <title>Automated analysis of genomic sequences facilitates high-throughput and comprehensive description of bacteria.</title>
        <authorList>
            <person name="Hitch T.C.A."/>
        </authorList>
    </citation>
    <scope>NUCLEOTIDE SEQUENCE [LARGE SCALE GENOMIC DNA]</scope>
    <source>
        <strain evidence="2 3">Sanger_109</strain>
    </source>
</reference>
<keyword evidence="1" id="KW-0472">Membrane</keyword>